<dbReference type="InterPro" id="IPR000629">
    <property type="entry name" value="RNA-helicase_DEAD-box_CS"/>
</dbReference>
<comment type="catalytic activity">
    <reaction evidence="8">
        <text>ATP + H2O = ADP + phosphate + H(+)</text>
        <dbReference type="Rhea" id="RHEA:13065"/>
        <dbReference type="ChEBI" id="CHEBI:15377"/>
        <dbReference type="ChEBI" id="CHEBI:15378"/>
        <dbReference type="ChEBI" id="CHEBI:30616"/>
        <dbReference type="ChEBI" id="CHEBI:43474"/>
        <dbReference type="ChEBI" id="CHEBI:456216"/>
        <dbReference type="EC" id="3.6.4.13"/>
    </reaction>
</comment>
<feature type="domain" description="Helicase ATP-binding" evidence="12">
    <location>
        <begin position="263"/>
        <end position="450"/>
    </location>
</feature>
<keyword evidence="4 10" id="KW-0347">Helicase</keyword>
<feature type="short sequence motif" description="Q motif" evidence="9">
    <location>
        <begin position="232"/>
        <end position="260"/>
    </location>
</feature>
<dbReference type="InterPro" id="IPR001650">
    <property type="entry name" value="Helicase_C-like"/>
</dbReference>
<evidence type="ECO:0000256" key="11">
    <source>
        <dbReference type="SAM" id="MobiDB-lite"/>
    </source>
</evidence>
<name>A0A9P0BA77_BRAAE</name>
<feature type="compositionally biased region" description="Basic and acidic residues" evidence="11">
    <location>
        <begin position="117"/>
        <end position="151"/>
    </location>
</feature>
<dbReference type="CDD" id="cd18051">
    <property type="entry name" value="DEADc_DDX3"/>
    <property type="match status" value="1"/>
</dbReference>
<feature type="compositionally biased region" description="Gly residues" evidence="11">
    <location>
        <begin position="676"/>
        <end position="711"/>
    </location>
</feature>
<keyword evidence="6" id="KW-0694">RNA-binding</keyword>
<feature type="region of interest" description="Disordered" evidence="11">
    <location>
        <begin position="624"/>
        <end position="725"/>
    </location>
</feature>
<dbReference type="PROSITE" id="PS51194">
    <property type="entry name" value="HELICASE_CTER"/>
    <property type="match status" value="1"/>
</dbReference>
<evidence type="ECO:0000313" key="16">
    <source>
        <dbReference type="Proteomes" id="UP001154078"/>
    </source>
</evidence>
<feature type="compositionally biased region" description="Basic and acidic residues" evidence="11">
    <location>
        <begin position="92"/>
        <end position="104"/>
    </location>
</feature>
<evidence type="ECO:0000313" key="15">
    <source>
        <dbReference type="EMBL" id="CAH0558365.1"/>
    </source>
</evidence>
<dbReference type="Proteomes" id="UP001154078">
    <property type="component" value="Chromosome 5"/>
</dbReference>
<dbReference type="FunFam" id="3.40.50.300:FF:000008">
    <property type="entry name" value="ATP-dependent RNA helicase RhlB"/>
    <property type="match status" value="1"/>
</dbReference>
<evidence type="ECO:0000256" key="4">
    <source>
        <dbReference type="ARBA" id="ARBA00022806"/>
    </source>
</evidence>
<evidence type="ECO:0000256" key="3">
    <source>
        <dbReference type="ARBA" id="ARBA00022801"/>
    </source>
</evidence>
<evidence type="ECO:0000259" key="14">
    <source>
        <dbReference type="PROSITE" id="PS51195"/>
    </source>
</evidence>
<dbReference type="FunFam" id="3.40.50.300:FF:000160">
    <property type="entry name" value="ATP-dependent RNA helicase DDX3X"/>
    <property type="match status" value="1"/>
</dbReference>
<dbReference type="GO" id="GO:0031047">
    <property type="term" value="P:regulatory ncRNA-mediated gene silencing"/>
    <property type="evidence" value="ECO:0007669"/>
    <property type="project" value="UniProtKB-ARBA"/>
</dbReference>
<dbReference type="InterPro" id="IPR011545">
    <property type="entry name" value="DEAD/DEAH_box_helicase_dom"/>
</dbReference>
<evidence type="ECO:0000256" key="10">
    <source>
        <dbReference type="RuleBase" id="RU000492"/>
    </source>
</evidence>
<feature type="compositionally biased region" description="Gly residues" evidence="11">
    <location>
        <begin position="642"/>
        <end position="653"/>
    </location>
</feature>
<evidence type="ECO:0000256" key="5">
    <source>
        <dbReference type="ARBA" id="ARBA00022840"/>
    </source>
</evidence>
<keyword evidence="3 10" id="KW-0378">Hydrolase</keyword>
<proteinExistence type="inferred from homology"/>
<dbReference type="PROSITE" id="PS00039">
    <property type="entry name" value="DEAD_ATP_HELICASE"/>
    <property type="match status" value="1"/>
</dbReference>
<dbReference type="PROSITE" id="PS51195">
    <property type="entry name" value="Q_MOTIF"/>
    <property type="match status" value="1"/>
</dbReference>
<feature type="compositionally biased region" description="Polar residues" evidence="11">
    <location>
        <begin position="1"/>
        <end position="13"/>
    </location>
</feature>
<dbReference type="GO" id="GO:0016787">
    <property type="term" value="F:hydrolase activity"/>
    <property type="evidence" value="ECO:0007669"/>
    <property type="project" value="UniProtKB-KW"/>
</dbReference>
<dbReference type="CDD" id="cd18787">
    <property type="entry name" value="SF2_C_DEAD"/>
    <property type="match status" value="1"/>
</dbReference>
<keyword evidence="2 10" id="KW-0547">Nucleotide-binding</keyword>
<dbReference type="PROSITE" id="PS51192">
    <property type="entry name" value="HELICASE_ATP_BIND_1"/>
    <property type="match status" value="1"/>
</dbReference>
<accession>A0A9P0BA77</accession>
<evidence type="ECO:0000256" key="8">
    <source>
        <dbReference type="ARBA" id="ARBA00047984"/>
    </source>
</evidence>
<organism evidence="15 16">
    <name type="scientific">Brassicogethes aeneus</name>
    <name type="common">Rape pollen beetle</name>
    <name type="synonym">Meligethes aeneus</name>
    <dbReference type="NCBI Taxonomy" id="1431903"/>
    <lineage>
        <taxon>Eukaryota</taxon>
        <taxon>Metazoa</taxon>
        <taxon>Ecdysozoa</taxon>
        <taxon>Arthropoda</taxon>
        <taxon>Hexapoda</taxon>
        <taxon>Insecta</taxon>
        <taxon>Pterygota</taxon>
        <taxon>Neoptera</taxon>
        <taxon>Endopterygota</taxon>
        <taxon>Coleoptera</taxon>
        <taxon>Polyphaga</taxon>
        <taxon>Cucujiformia</taxon>
        <taxon>Nitidulidae</taxon>
        <taxon>Meligethinae</taxon>
        <taxon>Brassicogethes</taxon>
    </lineage>
</organism>
<dbReference type="AlphaFoldDB" id="A0A9P0BA77"/>
<evidence type="ECO:0000256" key="1">
    <source>
        <dbReference type="ARBA" id="ARBA00012552"/>
    </source>
</evidence>
<reference evidence="15" key="1">
    <citation type="submission" date="2021-12" db="EMBL/GenBank/DDBJ databases">
        <authorList>
            <person name="King R."/>
        </authorList>
    </citation>
    <scope>NUCLEOTIDE SEQUENCE</scope>
</reference>
<dbReference type="GO" id="GO:0005524">
    <property type="term" value="F:ATP binding"/>
    <property type="evidence" value="ECO:0007669"/>
    <property type="project" value="UniProtKB-KW"/>
</dbReference>
<feature type="domain" description="DEAD-box RNA helicase Q" evidence="14">
    <location>
        <begin position="232"/>
        <end position="260"/>
    </location>
</feature>
<dbReference type="PANTHER" id="PTHR47958">
    <property type="entry name" value="ATP-DEPENDENT RNA HELICASE DBP3"/>
    <property type="match status" value="1"/>
</dbReference>
<dbReference type="Pfam" id="PF00270">
    <property type="entry name" value="DEAD"/>
    <property type="match status" value="1"/>
</dbReference>
<dbReference type="GO" id="GO:0003724">
    <property type="term" value="F:RNA helicase activity"/>
    <property type="evidence" value="ECO:0007669"/>
    <property type="project" value="UniProtKB-EC"/>
</dbReference>
<dbReference type="InterPro" id="IPR027417">
    <property type="entry name" value="P-loop_NTPase"/>
</dbReference>
<dbReference type="Pfam" id="PF00271">
    <property type="entry name" value="Helicase_C"/>
    <property type="match status" value="1"/>
</dbReference>
<dbReference type="SMART" id="SM00487">
    <property type="entry name" value="DEXDc"/>
    <property type="match status" value="1"/>
</dbReference>
<dbReference type="EC" id="3.6.4.13" evidence="1"/>
<dbReference type="InterPro" id="IPR014014">
    <property type="entry name" value="RNA_helicase_DEAD_Q_motif"/>
</dbReference>
<dbReference type="InterPro" id="IPR014001">
    <property type="entry name" value="Helicase_ATP-bd"/>
</dbReference>
<dbReference type="GO" id="GO:0003723">
    <property type="term" value="F:RNA binding"/>
    <property type="evidence" value="ECO:0007669"/>
    <property type="project" value="UniProtKB-KW"/>
</dbReference>
<feature type="compositionally biased region" description="Gly residues" evidence="11">
    <location>
        <begin position="153"/>
        <end position="178"/>
    </location>
</feature>
<comment type="similarity">
    <text evidence="7">Belongs to the DEAD box helicase family. DDX3/DED1 subfamily.</text>
</comment>
<feature type="region of interest" description="Disordered" evidence="11">
    <location>
        <begin position="1"/>
        <end position="190"/>
    </location>
</feature>
<evidence type="ECO:0000259" key="12">
    <source>
        <dbReference type="PROSITE" id="PS51192"/>
    </source>
</evidence>
<sequence>MSNAPNQNGSGLEQQFAGLDLQGSGQSNRYVPPHLRNKSGGGGGGNSESSGGYDSRDTRGGGGGSRSGGYRGGSGGGGRDNRGGDFSSFNTRNRDGYEGRDGDWNNRSSGGGGGGGGRDRDGGRYQERDRDLHRNDRWQEPEKPRGGDRWNEGSGGGGGGGRWSEGGERGGGGGGGGNNRRNNESADWTIPLPRDERVEAELFGTGNTGINFSKYEDIPVEATGEKVPAHITSFEEVQLTEIIKNNIASARYDTPTPVQKYAIPIIVGRRDVMACAQTGSGKTAAFLVPILNQMYERGPPQIAAHSRSRRKQYPLGLVLAPTRELATQIYDESKKFAYRSRVRPCVVYGGAHIAEQMRDLDRGCHLLVATPGRLLDMIDRGRIGLDYCQYLVLDEADRMLDMGFEVQIRRIVEKESMPRTGDRQTLMFSATFPSPIQMLARDFLDNYIFLAVGRVGSTSENITQKVVWVEEHDKRSFLLDLLNVAELNVPVAENLTLVFVETKKGADSLEEFLHNEGYPVTSIHGDRTQREREDALRQFRSGNTPILVATAVAARGLDIPHVKHVINFDLPSDIEEYVHRIGRTGRMGNLGLATSFFNDRNRNLASGMLDLLIEAKQECPNWLEGVASDGRMPSAGRRGGKGRFGGGGGGGSSFGSRDYRQQSGGGGGMQRSSRPSGGGGGYGNNGYGNGGGHYGGGGMDRGGSYAGGGGNYNSSSNSRDDWWEN</sequence>
<feature type="domain" description="Helicase C-terminal" evidence="13">
    <location>
        <begin position="483"/>
        <end position="627"/>
    </location>
</feature>
<evidence type="ECO:0000256" key="7">
    <source>
        <dbReference type="ARBA" id="ARBA00024358"/>
    </source>
</evidence>
<dbReference type="SMART" id="SM00490">
    <property type="entry name" value="HELICc"/>
    <property type="match status" value="1"/>
</dbReference>
<keyword evidence="5 10" id="KW-0067">ATP-binding</keyword>
<keyword evidence="16" id="KW-1185">Reference proteome</keyword>
<evidence type="ECO:0000256" key="9">
    <source>
        <dbReference type="PROSITE-ProRule" id="PRU00552"/>
    </source>
</evidence>
<evidence type="ECO:0000256" key="2">
    <source>
        <dbReference type="ARBA" id="ARBA00022741"/>
    </source>
</evidence>
<dbReference type="EMBL" id="OV121136">
    <property type="protein sequence ID" value="CAH0558365.1"/>
    <property type="molecule type" value="Genomic_DNA"/>
</dbReference>
<evidence type="ECO:0000256" key="6">
    <source>
        <dbReference type="ARBA" id="ARBA00022884"/>
    </source>
</evidence>
<gene>
    <name evidence="15" type="ORF">MELIAE_LOCUS8846</name>
</gene>
<dbReference type="SUPFAM" id="SSF52540">
    <property type="entry name" value="P-loop containing nucleoside triphosphate hydrolases"/>
    <property type="match status" value="1"/>
</dbReference>
<dbReference type="Gene3D" id="3.40.50.300">
    <property type="entry name" value="P-loop containing nucleotide triphosphate hydrolases"/>
    <property type="match status" value="2"/>
</dbReference>
<dbReference type="OrthoDB" id="196131at2759"/>
<evidence type="ECO:0000259" key="13">
    <source>
        <dbReference type="PROSITE" id="PS51194"/>
    </source>
</evidence>
<feature type="compositionally biased region" description="Gly residues" evidence="11">
    <location>
        <begin position="60"/>
        <end position="78"/>
    </location>
</feature>
<protein>
    <recommendedName>
        <fullName evidence="1">RNA helicase</fullName>
        <ecNumber evidence="1">3.6.4.13</ecNumber>
    </recommendedName>
</protein>